<dbReference type="InterPro" id="IPR009081">
    <property type="entry name" value="PP-bd_ACP"/>
</dbReference>
<dbReference type="Proteomes" id="UP000460318">
    <property type="component" value="Unassembled WGS sequence"/>
</dbReference>
<dbReference type="AlphaFoldDB" id="A0A7X3IIL6"/>
<feature type="domain" description="Carrier" evidence="1">
    <location>
        <begin position="1"/>
        <end position="77"/>
    </location>
</feature>
<dbReference type="SUPFAM" id="SSF47336">
    <property type="entry name" value="ACP-like"/>
    <property type="match status" value="1"/>
</dbReference>
<organism evidence="2 3">
    <name type="scientific">Paenibacillus dendrobii</name>
    <dbReference type="NCBI Taxonomy" id="2691084"/>
    <lineage>
        <taxon>Bacteria</taxon>
        <taxon>Bacillati</taxon>
        <taxon>Bacillota</taxon>
        <taxon>Bacilli</taxon>
        <taxon>Bacillales</taxon>
        <taxon>Paenibacillaceae</taxon>
        <taxon>Paenibacillus</taxon>
    </lineage>
</organism>
<accession>A0A7X3IIL6</accession>
<proteinExistence type="predicted"/>
<dbReference type="Gene3D" id="1.10.1200.10">
    <property type="entry name" value="ACP-like"/>
    <property type="match status" value="1"/>
</dbReference>
<sequence length="78" mass="9096">MADMKTDIRQFLSRYVKNQDIQDDEDIFSSGIVNSLFAMQLVMFLETRFNIRITNQEMNLDNFKSINSIATTVDRLLA</sequence>
<keyword evidence="3" id="KW-1185">Reference proteome</keyword>
<dbReference type="Pfam" id="PF00550">
    <property type="entry name" value="PP-binding"/>
    <property type="match status" value="1"/>
</dbReference>
<dbReference type="RefSeq" id="WP_160498284.1">
    <property type="nucleotide sequence ID" value="NZ_WUBI01000002.1"/>
</dbReference>
<reference evidence="2 3" key="1">
    <citation type="submission" date="2019-12" db="EMBL/GenBank/DDBJ databases">
        <title>Paenibacillus sp. nov., an endophytic bacterium isolated from the stem of Dendrobium.</title>
        <authorList>
            <person name="Zhao R."/>
        </authorList>
    </citation>
    <scope>NUCLEOTIDE SEQUENCE [LARGE SCALE GENOMIC DNA]</scope>
    <source>
        <strain evidence="2 3">HJL G12</strain>
    </source>
</reference>
<gene>
    <name evidence="2" type="ORF">GRF59_13630</name>
</gene>
<evidence type="ECO:0000259" key="1">
    <source>
        <dbReference type="PROSITE" id="PS50075"/>
    </source>
</evidence>
<dbReference type="EMBL" id="WUBI01000002">
    <property type="protein sequence ID" value="MWV44654.1"/>
    <property type="molecule type" value="Genomic_DNA"/>
</dbReference>
<name>A0A7X3IIL6_9BACL</name>
<comment type="caution">
    <text evidence="2">The sequence shown here is derived from an EMBL/GenBank/DDBJ whole genome shotgun (WGS) entry which is preliminary data.</text>
</comment>
<evidence type="ECO:0000313" key="3">
    <source>
        <dbReference type="Proteomes" id="UP000460318"/>
    </source>
</evidence>
<dbReference type="InterPro" id="IPR036736">
    <property type="entry name" value="ACP-like_sf"/>
</dbReference>
<protein>
    <submittedName>
        <fullName evidence="2">Acyl carrier protein</fullName>
    </submittedName>
</protein>
<dbReference type="PROSITE" id="PS50075">
    <property type="entry name" value="CARRIER"/>
    <property type="match status" value="1"/>
</dbReference>
<evidence type="ECO:0000313" key="2">
    <source>
        <dbReference type="EMBL" id="MWV44654.1"/>
    </source>
</evidence>